<dbReference type="InterPro" id="IPR002317">
    <property type="entry name" value="Ser-tRNA-ligase_type_1"/>
</dbReference>
<dbReference type="AlphaFoldDB" id="A0AAN7PES0"/>
<accession>A0AAN7PES0</accession>
<feature type="binding site" evidence="8">
    <location>
        <position position="252"/>
    </location>
    <ligand>
        <name>L-serine</name>
        <dbReference type="ChEBI" id="CHEBI:33384"/>
    </ligand>
</feature>
<dbReference type="InterPro" id="IPR002314">
    <property type="entry name" value="aa-tRNA-synt_IIb"/>
</dbReference>
<evidence type="ECO:0000313" key="11">
    <source>
        <dbReference type="EMBL" id="KAK4881291.1"/>
    </source>
</evidence>
<keyword evidence="3" id="KW-0436">Ligase</keyword>
<dbReference type="FunFam" id="3.30.930.10:FF:000078">
    <property type="entry name" value="Seryl-tRNA synthetase"/>
    <property type="match status" value="1"/>
</dbReference>
<name>A0AAN7PES0_9COLE</name>
<comment type="similarity">
    <text evidence="1">Belongs to the class-II aminoacyl-tRNA synthetase family. Type-1 seryl-tRNA synthetase subfamily.</text>
</comment>
<dbReference type="Pfam" id="PF00587">
    <property type="entry name" value="tRNA-synt_2b"/>
    <property type="match status" value="1"/>
</dbReference>
<evidence type="ECO:0000256" key="4">
    <source>
        <dbReference type="ARBA" id="ARBA00022741"/>
    </source>
</evidence>
<evidence type="ECO:0000256" key="5">
    <source>
        <dbReference type="ARBA" id="ARBA00022840"/>
    </source>
</evidence>
<gene>
    <name evidence="11" type="ORF">RN001_004610</name>
</gene>
<keyword evidence="6" id="KW-0030">Aminoacyl-tRNA synthetase</keyword>
<dbReference type="PRINTS" id="PR00981">
    <property type="entry name" value="TRNASYNTHSER"/>
</dbReference>
<dbReference type="PANTHER" id="PTHR11778">
    <property type="entry name" value="SERYL-TRNA SYNTHETASE"/>
    <property type="match status" value="1"/>
</dbReference>
<feature type="binding site" evidence="9">
    <location>
        <begin position="338"/>
        <end position="341"/>
    </location>
    <ligand>
        <name>ATP</name>
        <dbReference type="ChEBI" id="CHEBI:30616"/>
    </ligand>
</feature>
<dbReference type="SUPFAM" id="SSF55681">
    <property type="entry name" value="Class II aaRS and biotin synthetases"/>
    <property type="match status" value="1"/>
</dbReference>
<dbReference type="EC" id="6.1.1.11" evidence="2"/>
<keyword evidence="4" id="KW-0547">Nucleotide-binding</keyword>
<sequence length="426" mass="48747">MLKNVLVPHVIKRYISIFPQLQWYVPTTPELDIEYLCNHKNTEEISKNIAARKGIGNINLVLELKKTLDGTSSTSKEYPTIKQQFLEELRKIPNKTHPSISSLENEPRTVKTIGVPKVFNFKPWEFDEITKRLHLVRTEQLGNVAGNRCYYLMGDMALLEQALIKYTVSNLLKQNFQLISVPDILHRNIIEACGLNTRGERTQVYTLDKKKHGADLCLSGTSEMSLASLYSNKILSEVELPIKLAAVSRCYRAETSSISEERGIYRVHQFTKVEMFAISKPEDSDSILEEFRIIEEENFAALGLHLKTLDMPPHELGAPAYRKYDIEAWLPGRNMFGEISSCSNCTDYQSSRLDIKYKKGNSLKYVHTLNGTACAIPRMLIAIIETFQTDKGTIDIPEMLQKYMYNKKVIGRQKAVPELKLMKYKK</sequence>
<dbReference type="GO" id="GO:0004828">
    <property type="term" value="F:serine-tRNA ligase activity"/>
    <property type="evidence" value="ECO:0007669"/>
    <property type="project" value="UniProtKB-EC"/>
</dbReference>
<organism evidence="11 12">
    <name type="scientific">Aquatica leii</name>
    <dbReference type="NCBI Taxonomy" id="1421715"/>
    <lineage>
        <taxon>Eukaryota</taxon>
        <taxon>Metazoa</taxon>
        <taxon>Ecdysozoa</taxon>
        <taxon>Arthropoda</taxon>
        <taxon>Hexapoda</taxon>
        <taxon>Insecta</taxon>
        <taxon>Pterygota</taxon>
        <taxon>Neoptera</taxon>
        <taxon>Endopterygota</taxon>
        <taxon>Coleoptera</taxon>
        <taxon>Polyphaga</taxon>
        <taxon>Elateriformia</taxon>
        <taxon>Elateroidea</taxon>
        <taxon>Lampyridae</taxon>
        <taxon>Luciolinae</taxon>
        <taxon>Aquatica</taxon>
    </lineage>
</organism>
<evidence type="ECO:0000256" key="8">
    <source>
        <dbReference type="PIRSR" id="PIRSR001529-1"/>
    </source>
</evidence>
<dbReference type="Proteomes" id="UP001353858">
    <property type="component" value="Unassembled WGS sequence"/>
</dbReference>
<evidence type="ECO:0000256" key="2">
    <source>
        <dbReference type="ARBA" id="ARBA00012840"/>
    </source>
</evidence>
<protein>
    <recommendedName>
        <fullName evidence="2">serine--tRNA ligase</fullName>
        <ecNumber evidence="2">6.1.1.11</ecNumber>
    </recommendedName>
    <alternativeName>
        <fullName evidence="7">Seryl-tRNA synthetase</fullName>
    </alternativeName>
</protein>
<feature type="binding site" evidence="8">
    <location>
        <position position="274"/>
    </location>
    <ligand>
        <name>L-serine</name>
        <dbReference type="ChEBI" id="CHEBI:33384"/>
    </ligand>
</feature>
<keyword evidence="5 9" id="KW-0067">ATP-binding</keyword>
<feature type="domain" description="Aminoacyl-transfer RNA synthetases class-II family profile" evidence="10">
    <location>
        <begin position="159"/>
        <end position="417"/>
    </location>
</feature>
<feature type="binding site" evidence="8">
    <location>
        <position position="221"/>
    </location>
    <ligand>
        <name>L-serine</name>
        <dbReference type="ChEBI" id="CHEBI:33384"/>
    </ligand>
</feature>
<feature type="binding site" evidence="9">
    <location>
        <begin position="267"/>
        <end position="270"/>
    </location>
    <ligand>
        <name>ATP</name>
        <dbReference type="ChEBI" id="CHEBI:30616"/>
    </ligand>
</feature>
<dbReference type="EMBL" id="JARPUR010000002">
    <property type="protein sequence ID" value="KAK4881291.1"/>
    <property type="molecule type" value="Genomic_DNA"/>
</dbReference>
<evidence type="ECO:0000256" key="3">
    <source>
        <dbReference type="ARBA" id="ARBA00022598"/>
    </source>
</evidence>
<feature type="site" description="Important for serine binding" evidence="8">
    <location>
        <position position="372"/>
    </location>
</feature>
<evidence type="ECO:0000259" key="10">
    <source>
        <dbReference type="PROSITE" id="PS50862"/>
    </source>
</evidence>
<dbReference type="GO" id="GO:0005524">
    <property type="term" value="F:ATP binding"/>
    <property type="evidence" value="ECO:0007669"/>
    <property type="project" value="UniProtKB-KW"/>
</dbReference>
<evidence type="ECO:0000256" key="1">
    <source>
        <dbReference type="ARBA" id="ARBA00010728"/>
    </source>
</evidence>
<dbReference type="InterPro" id="IPR006195">
    <property type="entry name" value="aa-tRNA-synth_II"/>
</dbReference>
<reference evidence="12" key="1">
    <citation type="submission" date="2023-01" db="EMBL/GenBank/DDBJ databases">
        <title>Key to firefly adult light organ development and bioluminescence: homeobox transcription factors regulate luciferase expression and transportation to peroxisome.</title>
        <authorList>
            <person name="Fu X."/>
        </authorList>
    </citation>
    <scope>NUCLEOTIDE SEQUENCE [LARGE SCALE GENOMIC DNA]</scope>
</reference>
<evidence type="ECO:0000313" key="12">
    <source>
        <dbReference type="Proteomes" id="UP001353858"/>
    </source>
</evidence>
<dbReference type="InterPro" id="IPR045864">
    <property type="entry name" value="aa-tRNA-synth_II/BPL/LPL"/>
</dbReference>
<dbReference type="PIRSF" id="PIRSF001529">
    <property type="entry name" value="Ser-tRNA-synth_IIa"/>
    <property type="match status" value="1"/>
</dbReference>
<feature type="binding site" evidence="9">
    <location>
        <begin position="252"/>
        <end position="254"/>
    </location>
    <ligand>
        <name>ATP</name>
        <dbReference type="ChEBI" id="CHEBI:30616"/>
    </ligand>
</feature>
<dbReference type="GO" id="GO:0006434">
    <property type="term" value="P:seryl-tRNA aminoacylation"/>
    <property type="evidence" value="ECO:0007669"/>
    <property type="project" value="InterPro"/>
</dbReference>
<dbReference type="NCBIfam" id="TIGR00414">
    <property type="entry name" value="serS"/>
    <property type="match status" value="1"/>
</dbReference>
<dbReference type="Gene3D" id="3.30.930.10">
    <property type="entry name" value="Bira Bifunctional Protein, Domain 2"/>
    <property type="match status" value="1"/>
</dbReference>
<feature type="binding site" evidence="8">
    <location>
        <position position="370"/>
    </location>
    <ligand>
        <name>L-serine</name>
        <dbReference type="ChEBI" id="CHEBI:33384"/>
    </ligand>
</feature>
<evidence type="ECO:0000256" key="6">
    <source>
        <dbReference type="ARBA" id="ARBA00023146"/>
    </source>
</evidence>
<evidence type="ECO:0000256" key="7">
    <source>
        <dbReference type="ARBA" id="ARBA00031113"/>
    </source>
</evidence>
<evidence type="ECO:0000256" key="9">
    <source>
        <dbReference type="PIRSR" id="PIRSR001529-2"/>
    </source>
</evidence>
<dbReference type="PROSITE" id="PS50862">
    <property type="entry name" value="AA_TRNA_LIGASE_II"/>
    <property type="match status" value="1"/>
</dbReference>
<proteinExistence type="inferred from homology"/>
<comment type="caution">
    <text evidence="11">The sequence shown here is derived from an EMBL/GenBank/DDBJ whole genome shotgun (WGS) entry which is preliminary data.</text>
</comment>
<keyword evidence="12" id="KW-1185">Reference proteome</keyword>